<reference evidence="1" key="2">
    <citation type="submission" date="2025-09" db="UniProtKB">
        <authorList>
            <consortium name="Ensembl"/>
        </authorList>
    </citation>
    <scope>IDENTIFICATION</scope>
</reference>
<gene>
    <name evidence="1" type="primary">KLHDC3</name>
</gene>
<dbReference type="Gene3D" id="2.120.10.80">
    <property type="entry name" value="Kelch-type beta propeller"/>
    <property type="match status" value="2"/>
</dbReference>
<reference evidence="1" key="1">
    <citation type="submission" date="2025-08" db="UniProtKB">
        <authorList>
            <consortium name="Ensembl"/>
        </authorList>
    </citation>
    <scope>IDENTIFICATION</scope>
</reference>
<protein>
    <submittedName>
        <fullName evidence="1">Kelch domain containing 3</fullName>
    </submittedName>
</protein>
<dbReference type="SUPFAM" id="SSF117281">
    <property type="entry name" value="Kelch motif"/>
    <property type="match status" value="1"/>
</dbReference>
<dbReference type="Ensembl" id="ENSRROT00000049552.1">
    <property type="protein sequence ID" value="ENSRROP00000025336.1"/>
    <property type="gene ID" value="ENSRROG00000036417.1"/>
</dbReference>
<keyword evidence="2" id="KW-1185">Reference proteome</keyword>
<evidence type="ECO:0000313" key="1">
    <source>
        <dbReference type="Ensembl" id="ENSRROP00000025336.1"/>
    </source>
</evidence>
<dbReference type="GO" id="GO:0005737">
    <property type="term" value="C:cytoplasm"/>
    <property type="evidence" value="ECO:0007669"/>
    <property type="project" value="TreeGrafter"/>
</dbReference>
<dbReference type="GO" id="GO:0003682">
    <property type="term" value="F:chromatin binding"/>
    <property type="evidence" value="ECO:0007669"/>
    <property type="project" value="InterPro"/>
</dbReference>
<dbReference type="AlphaFoldDB" id="A0A2K6Q997"/>
<dbReference type="InterPro" id="IPR052637">
    <property type="entry name" value="KLHDC3-like"/>
</dbReference>
<dbReference type="PANTHER" id="PTHR46461:SF1">
    <property type="entry name" value="KELCH DOMAIN-CONTAINING PROTEIN 3"/>
    <property type="match status" value="1"/>
</dbReference>
<sequence length="328" mass="36596">MLRWTVHLEGGPRRVNHAAVAVGHRVYSFGGYCSGEDYETLRQIDVHIFNAVSLRWTKLPPVKSAIRGQAPVVPYMRYGHSTVLIDDTVLLWGGRNDTEGACNVLYAFDVNTHKWFTPRVSGTVPGARDGHSACVLGKIMYIFGGYEQQIYCNRIRVFDTRTECLLLPCGVPFLPEQGAIEVGGKEKNPEEVRDGGGEDTWTRQVLNFHINFSSVSFTWKKIEPKGKGPCPRRRQCCCIVGDKIVLFGGTSPSPEEGLGDEFDLIDHSDLHILDFSPSLKTLCKLAVIQYNLDQSCLPHDIRWELNAMTTNSNISPSPSPFAYPIPLL</sequence>
<dbReference type="PANTHER" id="PTHR46461">
    <property type="entry name" value="KELCH DOMAIN-CONTAINING PROTEIN 3"/>
    <property type="match status" value="1"/>
</dbReference>
<dbReference type="Pfam" id="PF24681">
    <property type="entry name" value="Kelch_KLHDC2_KLHL20_DRC7"/>
    <property type="match status" value="1"/>
</dbReference>
<name>A0A2K6Q997_RHIRO</name>
<evidence type="ECO:0000313" key="2">
    <source>
        <dbReference type="Proteomes" id="UP000233200"/>
    </source>
</evidence>
<dbReference type="GeneTree" id="ENSGT00940000157952"/>
<dbReference type="InterPro" id="IPR015915">
    <property type="entry name" value="Kelch-typ_b-propeller"/>
</dbReference>
<proteinExistence type="predicted"/>
<organism evidence="1 2">
    <name type="scientific">Rhinopithecus roxellana</name>
    <name type="common">Golden snub-nosed monkey</name>
    <name type="synonym">Pygathrix roxellana</name>
    <dbReference type="NCBI Taxonomy" id="61622"/>
    <lineage>
        <taxon>Eukaryota</taxon>
        <taxon>Metazoa</taxon>
        <taxon>Chordata</taxon>
        <taxon>Craniata</taxon>
        <taxon>Vertebrata</taxon>
        <taxon>Euteleostomi</taxon>
        <taxon>Mammalia</taxon>
        <taxon>Eutheria</taxon>
        <taxon>Euarchontoglires</taxon>
        <taxon>Primates</taxon>
        <taxon>Haplorrhini</taxon>
        <taxon>Catarrhini</taxon>
        <taxon>Cercopithecidae</taxon>
        <taxon>Colobinae</taxon>
        <taxon>Rhinopithecus</taxon>
    </lineage>
</organism>
<dbReference type="Proteomes" id="UP000233200">
    <property type="component" value="Unplaced"/>
</dbReference>
<dbReference type="FunFam" id="2.120.10.80:FF:000016">
    <property type="entry name" value="Kelch domain-containing protein 3"/>
    <property type="match status" value="1"/>
</dbReference>
<accession>A0A2K6Q997</accession>